<dbReference type="Gene3D" id="3.30.70.100">
    <property type="match status" value="1"/>
</dbReference>
<dbReference type="InterPro" id="IPR036046">
    <property type="entry name" value="Acylphosphatase-like_dom_sf"/>
</dbReference>
<dbReference type="AlphaFoldDB" id="E2Q8Y2"/>
<dbReference type="PANTHER" id="PTHR47268">
    <property type="entry name" value="ACYLPHOSPHATASE"/>
    <property type="match status" value="1"/>
</dbReference>
<dbReference type="PANTHER" id="PTHR47268:SF4">
    <property type="entry name" value="ACYLPHOSPHATASE"/>
    <property type="match status" value="1"/>
</dbReference>
<dbReference type="InterPro" id="IPR020456">
    <property type="entry name" value="Acylphosphatase"/>
</dbReference>
<dbReference type="InterPro" id="IPR017968">
    <property type="entry name" value="Acylphosphatase_CS"/>
</dbReference>
<dbReference type="GO" id="GO:0003998">
    <property type="term" value="F:acylphosphatase activity"/>
    <property type="evidence" value="ECO:0007669"/>
    <property type="project" value="UniProtKB-EC"/>
</dbReference>
<dbReference type="STRING" id="1901.BB341_06285"/>
<evidence type="ECO:0000256" key="2">
    <source>
        <dbReference type="ARBA" id="ARBA00012150"/>
    </source>
</evidence>
<evidence type="ECO:0000259" key="7">
    <source>
        <dbReference type="PROSITE" id="PS51160"/>
    </source>
</evidence>
<dbReference type="Proteomes" id="UP000002357">
    <property type="component" value="Chromosome"/>
</dbReference>
<protein>
    <recommendedName>
        <fullName evidence="3 5">acylphosphatase</fullName>
        <ecNumber evidence="2 5">3.6.1.7</ecNumber>
    </recommendedName>
</protein>
<proteinExistence type="inferred from homology"/>
<keyword evidence="5 8" id="KW-0378">Hydrolase</keyword>
<dbReference type="EMBL" id="CM000913">
    <property type="protein sequence ID" value="EFG09596.1"/>
    <property type="molecule type" value="Genomic_DNA"/>
</dbReference>
<feature type="domain" description="Acylphosphatase-like" evidence="7">
    <location>
        <begin position="44"/>
        <end position="131"/>
    </location>
</feature>
<dbReference type="SUPFAM" id="SSF54975">
    <property type="entry name" value="Acylphosphatase/BLUF domain-like"/>
    <property type="match status" value="1"/>
</dbReference>
<accession>E2Q8Y2</accession>
<dbReference type="Pfam" id="PF00708">
    <property type="entry name" value="Acylphosphatase"/>
    <property type="match status" value="1"/>
</dbReference>
<feature type="active site" evidence="5">
    <location>
        <position position="78"/>
    </location>
</feature>
<dbReference type="eggNOG" id="COG1254">
    <property type="taxonomic scope" value="Bacteria"/>
</dbReference>
<organism evidence="8 9">
    <name type="scientific">Streptomyces clavuligerus</name>
    <dbReference type="NCBI Taxonomy" id="1901"/>
    <lineage>
        <taxon>Bacteria</taxon>
        <taxon>Bacillati</taxon>
        <taxon>Actinomycetota</taxon>
        <taxon>Actinomycetes</taxon>
        <taxon>Kitasatosporales</taxon>
        <taxon>Streptomycetaceae</taxon>
        <taxon>Streptomyces</taxon>
    </lineage>
</organism>
<evidence type="ECO:0000256" key="6">
    <source>
        <dbReference type="RuleBase" id="RU004168"/>
    </source>
</evidence>
<comment type="similarity">
    <text evidence="1 6">Belongs to the acylphosphatase family.</text>
</comment>
<dbReference type="EC" id="3.6.1.7" evidence="2 5"/>
<evidence type="ECO:0000313" key="8">
    <source>
        <dbReference type="EMBL" id="EFG09596.1"/>
    </source>
</evidence>
<feature type="active site" evidence="5">
    <location>
        <position position="59"/>
    </location>
</feature>
<reference evidence="8 9" key="1">
    <citation type="journal article" date="2010" name="Genome Biol. Evol.">
        <title>The sequence of a 1.8-mb bacterial linear plasmid reveals a rich evolutionary reservoir of secondary metabolic pathways.</title>
        <authorList>
            <person name="Medema M.H."/>
            <person name="Trefzer A."/>
            <person name="Kovalchuk A."/>
            <person name="van den Berg M."/>
            <person name="Mueller U."/>
            <person name="Heijne W."/>
            <person name="Wu L."/>
            <person name="Alam M.T."/>
            <person name="Ronning C.M."/>
            <person name="Nierman W.C."/>
            <person name="Bovenberg R.A.L."/>
            <person name="Breitling R."/>
            <person name="Takano E."/>
        </authorList>
    </citation>
    <scope>NUCLEOTIDE SEQUENCE [LARGE SCALE GENOMIC DNA]</scope>
    <source>
        <strain evidence="9">ATCC 27064 / DSM 738 / JCM 4710 / NBRC 13307 / NCIMB 12785 / NRRL 3585 / VKM Ac-602</strain>
    </source>
</reference>
<keyword evidence="9" id="KW-1185">Reference proteome</keyword>
<comment type="catalytic activity">
    <reaction evidence="4 5">
        <text>an acyl phosphate + H2O = a carboxylate + phosphate + H(+)</text>
        <dbReference type="Rhea" id="RHEA:14965"/>
        <dbReference type="ChEBI" id="CHEBI:15377"/>
        <dbReference type="ChEBI" id="CHEBI:15378"/>
        <dbReference type="ChEBI" id="CHEBI:29067"/>
        <dbReference type="ChEBI" id="CHEBI:43474"/>
        <dbReference type="ChEBI" id="CHEBI:59918"/>
        <dbReference type="EC" id="3.6.1.7"/>
    </reaction>
</comment>
<name>E2Q8Y2_STRCL</name>
<dbReference type="InterPro" id="IPR001792">
    <property type="entry name" value="Acylphosphatase-like_dom"/>
</dbReference>
<evidence type="ECO:0000256" key="3">
    <source>
        <dbReference type="ARBA" id="ARBA00015991"/>
    </source>
</evidence>
<evidence type="ECO:0000256" key="4">
    <source>
        <dbReference type="ARBA" id="ARBA00047645"/>
    </source>
</evidence>
<evidence type="ECO:0000313" key="9">
    <source>
        <dbReference type="Proteomes" id="UP000002357"/>
    </source>
</evidence>
<dbReference type="NCBIfam" id="NF010997">
    <property type="entry name" value="PRK14422.1"/>
    <property type="match status" value="1"/>
</dbReference>
<gene>
    <name evidence="8" type="ORF">SCLAV_4525</name>
</gene>
<evidence type="ECO:0000256" key="5">
    <source>
        <dbReference type="PROSITE-ProRule" id="PRU00520"/>
    </source>
</evidence>
<evidence type="ECO:0000256" key="1">
    <source>
        <dbReference type="ARBA" id="ARBA00005614"/>
    </source>
</evidence>
<dbReference type="PROSITE" id="PS51160">
    <property type="entry name" value="ACYLPHOSPHATASE_3"/>
    <property type="match status" value="1"/>
</dbReference>
<sequence length="131" mass="14339">MNLVRTGDVHCDGTVRHTGDGERAHRAFPGTADGYGAPMDDIARLTAWVRGRVQGVGFRWFTRANALEIGGLTGFALNLDDGRVQVVAEGSRENCHRLLEWLRSGDTPGRVDGVTEIWGTPRGGYEDFAIR</sequence>
<dbReference type="PROSITE" id="PS00150">
    <property type="entry name" value="ACYLPHOSPHATASE_1"/>
    <property type="match status" value="1"/>
</dbReference>